<reference evidence="4" key="1">
    <citation type="journal article" date="2019" name="Int. J. Syst. Evol. Microbiol.">
        <title>The Global Catalogue of Microorganisms (GCM) 10K type strain sequencing project: providing services to taxonomists for standard genome sequencing and annotation.</title>
        <authorList>
            <consortium name="The Broad Institute Genomics Platform"/>
            <consortium name="The Broad Institute Genome Sequencing Center for Infectious Disease"/>
            <person name="Wu L."/>
            <person name="Ma J."/>
        </authorList>
    </citation>
    <scope>NUCLEOTIDE SEQUENCE [LARGE SCALE GENOMIC DNA]</scope>
    <source>
        <strain evidence="4">CGMCC 1.16855</strain>
    </source>
</reference>
<feature type="domain" description="BPL/LPL catalytic" evidence="2">
    <location>
        <begin position="4"/>
        <end position="182"/>
    </location>
</feature>
<dbReference type="PANTHER" id="PTHR12835:SF5">
    <property type="entry name" value="BIOTIN--PROTEIN LIGASE"/>
    <property type="match status" value="1"/>
</dbReference>
<gene>
    <name evidence="3" type="ORF">ACFOD3_09630</name>
</gene>
<dbReference type="InterPro" id="IPR004143">
    <property type="entry name" value="BPL_LPL_catalytic"/>
</dbReference>
<evidence type="ECO:0000313" key="4">
    <source>
        <dbReference type="Proteomes" id="UP001595420"/>
    </source>
</evidence>
<organism evidence="3 4">
    <name type="scientific">Falsiroseomonas tokyonensis</name>
    <dbReference type="NCBI Taxonomy" id="430521"/>
    <lineage>
        <taxon>Bacteria</taxon>
        <taxon>Pseudomonadati</taxon>
        <taxon>Pseudomonadota</taxon>
        <taxon>Alphaproteobacteria</taxon>
        <taxon>Acetobacterales</taxon>
        <taxon>Roseomonadaceae</taxon>
        <taxon>Falsiroseomonas</taxon>
    </lineage>
</organism>
<evidence type="ECO:0000313" key="3">
    <source>
        <dbReference type="EMBL" id="MFC3000153.1"/>
    </source>
</evidence>
<dbReference type="InterPro" id="IPR045864">
    <property type="entry name" value="aa-tRNA-synth_II/BPL/LPL"/>
</dbReference>
<protein>
    <submittedName>
        <fullName evidence="3">Biotin--[acetyl-CoA-carboxylase] ligase</fullName>
        <ecNumber evidence="3">6.3.4.15</ecNumber>
    </submittedName>
</protein>
<dbReference type="Proteomes" id="UP001595420">
    <property type="component" value="Unassembled WGS sequence"/>
</dbReference>
<sequence length="245" mass="25757">MTQPIAPPPGWRLRIEDSLPSTSDLLQRLAVAGEAESLAILARQQTGGRGRDGRSWSSPPGNLYFSLLLRPGGPAREAGRWALVAGLAMIEGLAPFAADPAALRLKWPNDVLLGEAKLAGVLCESAAKDDGTLDWFIMGIGANLAAPPVLPDRATAGLGPIPPEQVACAMLAALERFRALWRAEGFDAIRRAWMARGPALDAPLTLRGGRSGRYAGLAENGSLLLSAEGRVHAVATGEVAFREVG</sequence>
<dbReference type="NCBIfam" id="TIGR00121">
    <property type="entry name" value="birA_ligase"/>
    <property type="match status" value="1"/>
</dbReference>
<dbReference type="SUPFAM" id="SSF55681">
    <property type="entry name" value="Class II aaRS and biotin synthetases"/>
    <property type="match status" value="1"/>
</dbReference>
<keyword evidence="1 3" id="KW-0436">Ligase</keyword>
<dbReference type="Pfam" id="PF03099">
    <property type="entry name" value="BPL_LplA_LipB"/>
    <property type="match status" value="1"/>
</dbReference>
<dbReference type="EMBL" id="JBHRSB010000002">
    <property type="protein sequence ID" value="MFC3000153.1"/>
    <property type="molecule type" value="Genomic_DNA"/>
</dbReference>
<dbReference type="PANTHER" id="PTHR12835">
    <property type="entry name" value="BIOTIN PROTEIN LIGASE"/>
    <property type="match status" value="1"/>
</dbReference>
<comment type="caution">
    <text evidence="3">The sequence shown here is derived from an EMBL/GenBank/DDBJ whole genome shotgun (WGS) entry which is preliminary data.</text>
</comment>
<dbReference type="EC" id="6.3.4.15" evidence="3"/>
<dbReference type="InterPro" id="IPR004408">
    <property type="entry name" value="Biotin_CoA_COase_ligase"/>
</dbReference>
<dbReference type="RefSeq" id="WP_343215193.1">
    <property type="nucleotide sequence ID" value="NZ_JAFNJS010000002.1"/>
</dbReference>
<dbReference type="PROSITE" id="PS51733">
    <property type="entry name" value="BPL_LPL_CATALYTIC"/>
    <property type="match status" value="1"/>
</dbReference>
<name>A0ABV7BUG8_9PROT</name>
<accession>A0ABV7BUG8</accession>
<dbReference type="Gene3D" id="3.30.930.10">
    <property type="entry name" value="Bira Bifunctional Protein, Domain 2"/>
    <property type="match status" value="1"/>
</dbReference>
<dbReference type="GO" id="GO:0004077">
    <property type="term" value="F:biotin--[biotin carboxyl-carrier protein] ligase activity"/>
    <property type="evidence" value="ECO:0007669"/>
    <property type="project" value="UniProtKB-EC"/>
</dbReference>
<proteinExistence type="predicted"/>
<keyword evidence="4" id="KW-1185">Reference proteome</keyword>
<dbReference type="CDD" id="cd16442">
    <property type="entry name" value="BPL"/>
    <property type="match status" value="1"/>
</dbReference>
<evidence type="ECO:0000259" key="2">
    <source>
        <dbReference type="PROSITE" id="PS51733"/>
    </source>
</evidence>
<evidence type="ECO:0000256" key="1">
    <source>
        <dbReference type="ARBA" id="ARBA00022598"/>
    </source>
</evidence>